<dbReference type="Proteomes" id="UP001064782">
    <property type="component" value="Unassembled WGS sequence"/>
</dbReference>
<dbReference type="SUPFAM" id="SSF159245">
    <property type="entry name" value="AttH-like"/>
    <property type="match status" value="1"/>
</dbReference>
<feature type="domain" description="DUF7064" evidence="1">
    <location>
        <begin position="200"/>
        <end position="286"/>
    </location>
</feature>
<evidence type="ECO:0000259" key="1">
    <source>
        <dbReference type="Pfam" id="PF23212"/>
    </source>
</evidence>
<comment type="caution">
    <text evidence="3">The sequence shown here is derived from an EMBL/GenBank/DDBJ whole genome shotgun (WGS) entry which is preliminary data.</text>
</comment>
<dbReference type="EMBL" id="BRZI01000002">
    <property type="protein sequence ID" value="GLD28632.1"/>
    <property type="molecule type" value="Genomic_DNA"/>
</dbReference>
<dbReference type="Pfam" id="PF23212">
    <property type="entry name" value="DUF7064"/>
    <property type="match status" value="1"/>
</dbReference>
<name>A0A9P3Q354_9MYCO</name>
<dbReference type="EMBL" id="BRXE01000001">
    <property type="protein sequence ID" value="GLB80828.1"/>
    <property type="molecule type" value="Genomic_DNA"/>
</dbReference>
<dbReference type="InterPro" id="IPR055492">
    <property type="entry name" value="DUF7064"/>
</dbReference>
<dbReference type="AlphaFoldDB" id="A0A9P3Q354"/>
<accession>A0A9P3Q354</accession>
<reference evidence="3" key="1">
    <citation type="submission" date="2022-08" db="EMBL/GenBank/DDBJ databases">
        <title>Mycobacterium kiyosense sp. nov., scotochromogenic slow-glowing species isolated from respiratory specimens.</title>
        <authorList>
            <person name="Fukano H."/>
            <person name="Kazumi Y."/>
            <person name="Sakagami N."/>
            <person name="Ato M."/>
            <person name="Mitarai S."/>
            <person name="Hoshino Y."/>
        </authorList>
    </citation>
    <scope>NUCLEOTIDE SEQUENCE</scope>
    <source>
        <strain evidence="3">1413</strain>
        <strain evidence="2">SRL2020-028</strain>
    </source>
</reference>
<dbReference type="RefSeq" id="WP_238304881.1">
    <property type="nucleotide sequence ID" value="NZ_BRXE01000001.1"/>
</dbReference>
<keyword evidence="4" id="KW-1185">Reference proteome</keyword>
<gene>
    <name evidence="3" type="ORF">Mkiyose1413_05150</name>
    <name evidence="2" type="ORF">SRL2020028_00840</name>
</gene>
<sequence>MTAAKPMSSQPDISLDHNVATRDDIARWSETRWNGCWNPDQGVGLYLHAGRHPTDLAMWWVQVVVYLPNRRLTVDRRWGRSTNPLGVTLEGFDLTMTPAGWTARFDSVAQLTTIDSLALRHEGSGAPLATVTFDVEAIGRQHEWDMYSGSDTRLDFAGEKHIQQGFTTTGTVRVGDEVYSLDGIGFKDHSAGKRDFTGWHRHHFMMLVHDDWTCHAVRMLTPDGGGHTLGALIRNGVQHKVTRFELAELADTAGGPSTGDVLIEIDSGERLEFSSELRHALPMLMTMDNEYVNGIDWQLADDPIVLIEGKARLVASDGSIVHCFHERSARRSLVSRPITGEQ</sequence>
<evidence type="ECO:0000313" key="3">
    <source>
        <dbReference type="EMBL" id="GLD28632.1"/>
    </source>
</evidence>
<dbReference type="GeneID" id="83627142"/>
<evidence type="ECO:0000313" key="4">
    <source>
        <dbReference type="Proteomes" id="UP001064782"/>
    </source>
</evidence>
<proteinExistence type="predicted"/>
<dbReference type="Proteomes" id="UP001165663">
    <property type="component" value="Unassembled WGS sequence"/>
</dbReference>
<evidence type="ECO:0000313" key="2">
    <source>
        <dbReference type="EMBL" id="GLB80828.1"/>
    </source>
</evidence>
<organism evidence="3 4">
    <name type="scientific">Mycobacterium kiyosense</name>
    <dbReference type="NCBI Taxonomy" id="2871094"/>
    <lineage>
        <taxon>Bacteria</taxon>
        <taxon>Bacillati</taxon>
        <taxon>Actinomycetota</taxon>
        <taxon>Actinomycetes</taxon>
        <taxon>Mycobacteriales</taxon>
        <taxon>Mycobacteriaceae</taxon>
        <taxon>Mycobacterium</taxon>
    </lineage>
</organism>
<protein>
    <recommendedName>
        <fullName evidence="1">DUF7064 domain-containing protein</fullName>
    </recommendedName>
</protein>